<dbReference type="EMBL" id="QUAH01000008">
    <property type="protein sequence ID" value="RFT15553.1"/>
    <property type="molecule type" value="Genomic_DNA"/>
</dbReference>
<evidence type="ECO:0000313" key="1">
    <source>
        <dbReference type="EMBL" id="RFT15553.1"/>
    </source>
</evidence>
<protein>
    <recommendedName>
        <fullName evidence="3">CopG family transcriptional regulator</fullName>
    </recommendedName>
</protein>
<name>A0A3E2BLC5_9BACT</name>
<organism evidence="1 2">
    <name type="scientific">Candidatus Saccharicenans subterraneus</name>
    <dbReference type="NCBI Taxonomy" id="2508984"/>
    <lineage>
        <taxon>Bacteria</taxon>
        <taxon>Candidatus Aminicenantota</taxon>
        <taxon>Candidatus Aminicenantia</taxon>
        <taxon>Candidatus Aminicenantales</taxon>
        <taxon>Candidatus Saccharicenantaceae</taxon>
        <taxon>Candidatus Saccharicenans</taxon>
    </lineage>
</organism>
<gene>
    <name evidence="1" type="ORF">OP8BY_0201</name>
</gene>
<sequence>MEKEFTPVSIPTSLYKKIEEKIKGTEFSSVSSYVTKVLRESLSKNEENKEVFSAEEEEKIKERLKALGYID</sequence>
<comment type="caution">
    <text evidence="1">The sequence shown here is derived from an EMBL/GenBank/DDBJ whole genome shotgun (WGS) entry which is preliminary data.</text>
</comment>
<reference evidence="1 2" key="1">
    <citation type="submission" date="2018-08" db="EMBL/GenBank/DDBJ databases">
        <title>Genome analysis of the thermophilic bacterium of the candidate phylum Aminicenantes from deep subsurface aquifer revealed its physiology and ecological role.</title>
        <authorList>
            <person name="Kadnikov V.V."/>
            <person name="Mardanov A.V."/>
            <person name="Beletsky A.V."/>
            <person name="Karnachuk O.V."/>
            <person name="Ravin N.V."/>
        </authorList>
    </citation>
    <scope>NUCLEOTIDE SEQUENCE [LARGE SCALE GENOMIC DNA]</scope>
    <source>
        <strain evidence="1">BY38</strain>
    </source>
</reference>
<dbReference type="Proteomes" id="UP000257323">
    <property type="component" value="Unassembled WGS sequence"/>
</dbReference>
<evidence type="ECO:0008006" key="3">
    <source>
        <dbReference type="Google" id="ProtNLM"/>
    </source>
</evidence>
<proteinExistence type="predicted"/>
<evidence type="ECO:0000313" key="2">
    <source>
        <dbReference type="Proteomes" id="UP000257323"/>
    </source>
</evidence>
<accession>A0A3E2BLC5</accession>
<dbReference type="AlphaFoldDB" id="A0A3E2BLC5"/>